<dbReference type="AlphaFoldDB" id="A0A3N4KNL0"/>
<feature type="repeat" description="ANK" evidence="1">
    <location>
        <begin position="25"/>
        <end position="57"/>
    </location>
</feature>
<dbReference type="SMART" id="SM00248">
    <property type="entry name" value="ANK"/>
    <property type="match status" value="1"/>
</dbReference>
<evidence type="ECO:0000256" key="1">
    <source>
        <dbReference type="PROSITE-ProRule" id="PRU00023"/>
    </source>
</evidence>
<dbReference type="Pfam" id="PF12796">
    <property type="entry name" value="Ank_2"/>
    <property type="match status" value="1"/>
</dbReference>
<proteinExistence type="predicted"/>
<accession>A0A3N4KNL0</accession>
<reference evidence="2 3" key="1">
    <citation type="journal article" date="2018" name="Nat. Ecol. Evol.">
        <title>Pezizomycetes genomes reveal the molecular basis of ectomycorrhizal truffle lifestyle.</title>
        <authorList>
            <person name="Murat C."/>
            <person name="Payen T."/>
            <person name="Noel B."/>
            <person name="Kuo A."/>
            <person name="Morin E."/>
            <person name="Chen J."/>
            <person name="Kohler A."/>
            <person name="Krizsan K."/>
            <person name="Balestrini R."/>
            <person name="Da Silva C."/>
            <person name="Montanini B."/>
            <person name="Hainaut M."/>
            <person name="Levati E."/>
            <person name="Barry K.W."/>
            <person name="Belfiori B."/>
            <person name="Cichocki N."/>
            <person name="Clum A."/>
            <person name="Dockter R.B."/>
            <person name="Fauchery L."/>
            <person name="Guy J."/>
            <person name="Iotti M."/>
            <person name="Le Tacon F."/>
            <person name="Lindquist E.A."/>
            <person name="Lipzen A."/>
            <person name="Malagnac F."/>
            <person name="Mello A."/>
            <person name="Molinier V."/>
            <person name="Miyauchi S."/>
            <person name="Poulain J."/>
            <person name="Riccioni C."/>
            <person name="Rubini A."/>
            <person name="Sitrit Y."/>
            <person name="Splivallo R."/>
            <person name="Traeger S."/>
            <person name="Wang M."/>
            <person name="Zifcakova L."/>
            <person name="Wipf D."/>
            <person name="Zambonelli A."/>
            <person name="Paolocci F."/>
            <person name="Nowrousian M."/>
            <person name="Ottonello S."/>
            <person name="Baldrian P."/>
            <person name="Spatafora J.W."/>
            <person name="Henrissat B."/>
            <person name="Nagy L.G."/>
            <person name="Aury J.M."/>
            <person name="Wincker P."/>
            <person name="Grigoriev I.V."/>
            <person name="Bonfante P."/>
            <person name="Martin F.M."/>
        </authorList>
    </citation>
    <scope>NUCLEOTIDE SEQUENCE [LARGE SCALE GENOMIC DNA]</scope>
    <source>
        <strain evidence="2 3">CCBAS932</strain>
    </source>
</reference>
<dbReference type="PROSITE" id="PS50088">
    <property type="entry name" value="ANK_REPEAT"/>
    <property type="match status" value="1"/>
</dbReference>
<evidence type="ECO:0000313" key="3">
    <source>
        <dbReference type="Proteomes" id="UP000277580"/>
    </source>
</evidence>
<keyword evidence="1" id="KW-0040">ANK repeat</keyword>
<organism evidence="2 3">
    <name type="scientific">Morchella conica CCBAS932</name>
    <dbReference type="NCBI Taxonomy" id="1392247"/>
    <lineage>
        <taxon>Eukaryota</taxon>
        <taxon>Fungi</taxon>
        <taxon>Dikarya</taxon>
        <taxon>Ascomycota</taxon>
        <taxon>Pezizomycotina</taxon>
        <taxon>Pezizomycetes</taxon>
        <taxon>Pezizales</taxon>
        <taxon>Morchellaceae</taxon>
        <taxon>Morchella</taxon>
    </lineage>
</organism>
<dbReference type="EMBL" id="ML119185">
    <property type="protein sequence ID" value="RPB07375.1"/>
    <property type="molecule type" value="Genomic_DNA"/>
</dbReference>
<dbReference type="InterPro" id="IPR002110">
    <property type="entry name" value="Ankyrin_rpt"/>
</dbReference>
<name>A0A3N4KNL0_9PEZI</name>
<dbReference type="SUPFAM" id="SSF48403">
    <property type="entry name" value="Ankyrin repeat"/>
    <property type="match status" value="1"/>
</dbReference>
<sequence length="104" mass="12007">MCGYVEVIEALLENKPAPDVNYNRYGWTLLMYAAKYERTEVMRVLLEKGAKVEKSDMQTCFRESKLEIVETMSAYYVPVVEKKRKRDDKVMVTAGHSQKGIGHI</sequence>
<gene>
    <name evidence="2" type="ORF">P167DRAFT_579319</name>
</gene>
<dbReference type="PROSITE" id="PS50297">
    <property type="entry name" value="ANK_REP_REGION"/>
    <property type="match status" value="1"/>
</dbReference>
<dbReference type="Proteomes" id="UP000277580">
    <property type="component" value="Unassembled WGS sequence"/>
</dbReference>
<protein>
    <submittedName>
        <fullName evidence="2">Uncharacterized protein</fullName>
    </submittedName>
</protein>
<dbReference type="InParanoid" id="A0A3N4KNL0"/>
<keyword evidence="3" id="KW-1185">Reference proteome</keyword>
<dbReference type="InterPro" id="IPR036770">
    <property type="entry name" value="Ankyrin_rpt-contain_sf"/>
</dbReference>
<dbReference type="Gene3D" id="1.25.40.20">
    <property type="entry name" value="Ankyrin repeat-containing domain"/>
    <property type="match status" value="1"/>
</dbReference>
<evidence type="ECO:0000313" key="2">
    <source>
        <dbReference type="EMBL" id="RPB07375.1"/>
    </source>
</evidence>